<protein>
    <recommendedName>
        <fullName evidence="2">DUF2971 domain-containing protein</fullName>
    </recommendedName>
</protein>
<evidence type="ECO:0008006" key="2">
    <source>
        <dbReference type="Google" id="ProtNLM"/>
    </source>
</evidence>
<dbReference type="RefSeq" id="WP_197334764.1">
    <property type="nucleotide sequence ID" value="NZ_CP115944.1"/>
</dbReference>
<dbReference type="InterPro" id="IPR021352">
    <property type="entry name" value="DUF2971"/>
</dbReference>
<dbReference type="Pfam" id="PF11185">
    <property type="entry name" value="DUF2971"/>
    <property type="match status" value="1"/>
</dbReference>
<proteinExistence type="predicted"/>
<gene>
    <name evidence="1" type="ORF">RALSY_40843</name>
</gene>
<reference evidence="1" key="1">
    <citation type="journal article" date="2011" name="PLoS ONE">
        <title>Ralstonia syzygii, the Blood Disease Bacterium and some Asian R. solanacearum strains form a single genomic species despite divergent lifestyles.</title>
        <authorList>
            <person name="Remenant B."/>
            <person name="de Cambiaire J.C."/>
            <person name="Cellier G."/>
            <person name="Jacobs J.M."/>
            <person name="Mangenot S."/>
            <person name="Barbe V."/>
            <person name="Lajus A."/>
            <person name="Vallenet D."/>
            <person name="Medigue C."/>
            <person name="Fegan M."/>
            <person name="Allen C."/>
            <person name="Prior P."/>
        </authorList>
    </citation>
    <scope>NUCLEOTIDE SEQUENCE</scope>
    <source>
        <strain evidence="1">R24</strain>
    </source>
</reference>
<dbReference type="AlphaFoldDB" id="G3A7X7"/>
<sequence length="279" mass="31288">MRPSFDPELTIVAEEATYAMSEQVNSESAGVAAPSGETHFTGHKFRGLNEFFWKNLEASTAYFAAPRQLNDPYDCQIDFMKAVRLAKAADEPQTDAIVGRWQKFAKSVTEPAATCGIFSLCAGDIRGMEERLLWAHYADNHRGVCVTYEIPYKFVDTMIGFAPVTYGEEKLLDAIRALDVSGQPDFKTVIEPVITNFLTTKAKQWAYEKEARFISFESGLVRFDPDWLRQVCFGLNTSPADRAAVIEAVKRLGYQNCCFAEVFHADGGLYELDTRQVQV</sequence>
<accession>G3A7X7</accession>
<organism evidence="1">
    <name type="scientific">Ralstonia syzygii R24</name>
    <dbReference type="NCBI Taxonomy" id="907261"/>
    <lineage>
        <taxon>Bacteria</taxon>
        <taxon>Pseudomonadati</taxon>
        <taxon>Pseudomonadota</taxon>
        <taxon>Betaproteobacteria</taxon>
        <taxon>Burkholderiales</taxon>
        <taxon>Burkholderiaceae</taxon>
        <taxon>Ralstonia</taxon>
        <taxon>Ralstonia solanacearum species complex</taxon>
    </lineage>
</organism>
<evidence type="ECO:0000313" key="1">
    <source>
        <dbReference type="EMBL" id="CCA86613.1"/>
    </source>
</evidence>
<dbReference type="EMBL" id="FR854089">
    <property type="protein sequence ID" value="CCA86613.1"/>
    <property type="molecule type" value="Genomic_DNA"/>
</dbReference>
<reference evidence="1" key="2">
    <citation type="submission" date="2011-04" db="EMBL/GenBank/DDBJ databases">
        <authorList>
            <person name="Genoscope - CEA"/>
        </authorList>
    </citation>
    <scope>NUCLEOTIDE SEQUENCE</scope>
    <source>
        <strain evidence="1">R24</strain>
    </source>
</reference>
<name>G3A7X7_9RALS</name>